<keyword evidence="4 9" id="KW-0028">Amino-acid biosynthesis</keyword>
<gene>
    <name evidence="9" type="primary">pheA</name>
    <name evidence="12" type="ORF">DA01_05825</name>
</gene>
<evidence type="ECO:0000256" key="9">
    <source>
        <dbReference type="RuleBase" id="RU361254"/>
    </source>
</evidence>
<reference evidence="12 13" key="1">
    <citation type="journal article" date="2015" name="Sci. Rep.">
        <title>A comparative genomics and reductive dehalogenase gene transcription study of two chloroethene-respiring bacteria, Dehalococcoides mccartyi strains MB and 11a.</title>
        <authorList>
            <person name="Low A."/>
            <person name="Shen Z."/>
            <person name="Cheng D."/>
            <person name="Rogers M.J."/>
            <person name="Lee P.K."/>
            <person name="He J."/>
        </authorList>
    </citation>
    <scope>NUCLEOTIDE SEQUENCE [LARGE SCALE GENOMIC DNA]</scope>
    <source>
        <strain evidence="12 13">MB</strain>
    </source>
</reference>
<protein>
    <recommendedName>
        <fullName evidence="3 9">Prephenate dehydratase</fullName>
        <shortName evidence="9">PDT</shortName>
        <ecNumber evidence="2 9">4.2.1.51</ecNumber>
    </recommendedName>
</protein>
<evidence type="ECO:0000256" key="7">
    <source>
        <dbReference type="ARBA" id="ARBA00023239"/>
    </source>
</evidence>
<evidence type="ECO:0000256" key="8">
    <source>
        <dbReference type="ARBA" id="ARBA00047848"/>
    </source>
</evidence>
<evidence type="ECO:0000256" key="5">
    <source>
        <dbReference type="ARBA" id="ARBA00023141"/>
    </source>
</evidence>
<evidence type="ECO:0000256" key="1">
    <source>
        <dbReference type="ARBA" id="ARBA00004741"/>
    </source>
</evidence>
<evidence type="ECO:0000256" key="6">
    <source>
        <dbReference type="ARBA" id="ARBA00023222"/>
    </source>
</evidence>
<keyword evidence="6 9" id="KW-0584">Phenylalanine biosynthesis</keyword>
<dbReference type="EC" id="4.2.1.51" evidence="2 9"/>
<dbReference type="SUPFAM" id="SSF55021">
    <property type="entry name" value="ACT-like"/>
    <property type="match status" value="1"/>
</dbReference>
<dbReference type="PROSITE" id="PS51171">
    <property type="entry name" value="PREPHENATE_DEHYDR_3"/>
    <property type="match status" value="1"/>
</dbReference>
<evidence type="ECO:0000313" key="12">
    <source>
        <dbReference type="EMBL" id="KSV16194.1"/>
    </source>
</evidence>
<dbReference type="Gene3D" id="3.40.190.10">
    <property type="entry name" value="Periplasmic binding protein-like II"/>
    <property type="match status" value="2"/>
</dbReference>
<feature type="domain" description="ACT" evidence="11">
    <location>
        <begin position="192"/>
        <end position="269"/>
    </location>
</feature>
<dbReference type="InterPro" id="IPR018528">
    <property type="entry name" value="Preph_deHydtase_CS"/>
</dbReference>
<dbReference type="AlphaFoldDB" id="A0A0V8LXF1"/>
<dbReference type="InterPro" id="IPR002912">
    <property type="entry name" value="ACT_dom"/>
</dbReference>
<evidence type="ECO:0000256" key="4">
    <source>
        <dbReference type="ARBA" id="ARBA00022605"/>
    </source>
</evidence>
<dbReference type="GO" id="GO:0009094">
    <property type="term" value="P:L-phenylalanine biosynthetic process"/>
    <property type="evidence" value="ECO:0007669"/>
    <property type="project" value="UniProtKB-UniPathway"/>
</dbReference>
<dbReference type="InterPro" id="IPR001086">
    <property type="entry name" value="Preph_deHydtase"/>
</dbReference>
<dbReference type="CDD" id="cd13631">
    <property type="entry name" value="PBP2_Ct-PDT_like"/>
    <property type="match status" value="1"/>
</dbReference>
<evidence type="ECO:0000256" key="3">
    <source>
        <dbReference type="ARBA" id="ARBA00021872"/>
    </source>
</evidence>
<dbReference type="PROSITE" id="PS00858">
    <property type="entry name" value="PREPHENATE_DEHYDR_2"/>
    <property type="match status" value="1"/>
</dbReference>
<organism evidence="12 13">
    <name type="scientific">Dehalococcoides mccartyi</name>
    <dbReference type="NCBI Taxonomy" id="61435"/>
    <lineage>
        <taxon>Bacteria</taxon>
        <taxon>Bacillati</taxon>
        <taxon>Chloroflexota</taxon>
        <taxon>Dehalococcoidia</taxon>
        <taxon>Dehalococcoidales</taxon>
        <taxon>Dehalococcoidaceae</taxon>
        <taxon>Dehalococcoides</taxon>
    </lineage>
</organism>
<feature type="domain" description="Prephenate dehydratase" evidence="10">
    <location>
        <begin position="3"/>
        <end position="180"/>
    </location>
</feature>
<dbReference type="Pfam" id="PF00800">
    <property type="entry name" value="PDT"/>
    <property type="match status" value="1"/>
</dbReference>
<dbReference type="PANTHER" id="PTHR21022">
    <property type="entry name" value="PREPHENATE DEHYDRATASE P PROTEIN"/>
    <property type="match status" value="1"/>
</dbReference>
<dbReference type="GO" id="GO:0005737">
    <property type="term" value="C:cytoplasm"/>
    <property type="evidence" value="ECO:0007669"/>
    <property type="project" value="TreeGrafter"/>
</dbReference>
<comment type="pathway">
    <text evidence="1 9">Amino-acid biosynthesis; L-phenylalanine biosynthesis; phenylpyruvate from prephenate: step 1/1.</text>
</comment>
<comment type="caution">
    <text evidence="12">The sequence shown here is derived from an EMBL/GenBank/DDBJ whole genome shotgun (WGS) entry which is preliminary data.</text>
</comment>
<dbReference type="OrthoDB" id="9802281at2"/>
<evidence type="ECO:0000313" key="13">
    <source>
        <dbReference type="Proteomes" id="UP000053577"/>
    </source>
</evidence>
<evidence type="ECO:0000259" key="11">
    <source>
        <dbReference type="PROSITE" id="PS51671"/>
    </source>
</evidence>
<dbReference type="UniPathway" id="UPA00121">
    <property type="reaction ID" value="UER00345"/>
</dbReference>
<sequence length="276" mass="31223">MIKISIQGARGSFHDIVARHKFPGDSEIIESDTSHQVFEDVKKGLADYGVVAIENSLYGSFLDNYDNLLKYESKIVGETYLHVILNLISLPGVKMEQIREVYTHPIAMIQAESFLEKHPSVIRIEGYDTAGSVRMIKEKNLTTAAAISSNLSAQLYDMKILAKDIETEKQNYTRFLIIAKEPKYPPQANKTSLAIKAENNAGSLYKCLKCFYDQGINLSKIESRPVMGRTWGYYFYLDFERGLNTPETQRALKELAKVTETIHVLGSYEQGSVFEE</sequence>
<dbReference type="EMBL" id="JGYD01000027">
    <property type="protein sequence ID" value="KSV16194.1"/>
    <property type="molecule type" value="Genomic_DNA"/>
</dbReference>
<keyword evidence="5 9" id="KW-0057">Aromatic amino acid biosynthesis</keyword>
<comment type="catalytic activity">
    <reaction evidence="8 9">
        <text>prephenate + H(+) = 3-phenylpyruvate + CO2 + H2O</text>
        <dbReference type="Rhea" id="RHEA:21648"/>
        <dbReference type="ChEBI" id="CHEBI:15377"/>
        <dbReference type="ChEBI" id="CHEBI:15378"/>
        <dbReference type="ChEBI" id="CHEBI:16526"/>
        <dbReference type="ChEBI" id="CHEBI:18005"/>
        <dbReference type="ChEBI" id="CHEBI:29934"/>
        <dbReference type="EC" id="4.2.1.51"/>
    </reaction>
</comment>
<dbReference type="eggNOG" id="COG0077">
    <property type="taxonomic scope" value="Bacteria"/>
</dbReference>
<dbReference type="RefSeq" id="WP_058292857.1">
    <property type="nucleotide sequence ID" value="NZ_JGYD01000027.1"/>
</dbReference>
<dbReference type="PANTHER" id="PTHR21022:SF19">
    <property type="entry name" value="PREPHENATE DEHYDRATASE-RELATED"/>
    <property type="match status" value="1"/>
</dbReference>
<proteinExistence type="predicted"/>
<name>A0A0V8LXF1_9CHLR</name>
<dbReference type="PATRIC" id="fig|61435.5.peg.1150"/>
<evidence type="ECO:0000259" key="10">
    <source>
        <dbReference type="PROSITE" id="PS51171"/>
    </source>
</evidence>
<dbReference type="Proteomes" id="UP000053577">
    <property type="component" value="Unassembled WGS sequence"/>
</dbReference>
<dbReference type="CDD" id="cd04905">
    <property type="entry name" value="ACT_CM-PDT"/>
    <property type="match status" value="1"/>
</dbReference>
<dbReference type="InterPro" id="IPR045865">
    <property type="entry name" value="ACT-like_dom_sf"/>
</dbReference>
<dbReference type="GO" id="GO:0004664">
    <property type="term" value="F:prephenate dehydratase activity"/>
    <property type="evidence" value="ECO:0007669"/>
    <property type="project" value="UniProtKB-UniRule"/>
</dbReference>
<dbReference type="SUPFAM" id="SSF53850">
    <property type="entry name" value="Periplasmic binding protein-like II"/>
    <property type="match status" value="1"/>
</dbReference>
<accession>A0A0V8LXF1</accession>
<keyword evidence="7 9" id="KW-0456">Lyase</keyword>
<evidence type="ECO:0000256" key="2">
    <source>
        <dbReference type="ARBA" id="ARBA00013147"/>
    </source>
</evidence>
<dbReference type="PROSITE" id="PS51671">
    <property type="entry name" value="ACT"/>
    <property type="match status" value="1"/>
</dbReference>
<dbReference type="Gene3D" id="3.30.70.260">
    <property type="match status" value="1"/>
</dbReference>